<dbReference type="EMBL" id="OY726395">
    <property type="protein sequence ID" value="CAJ1581843.1"/>
    <property type="molecule type" value="Genomic_DNA"/>
</dbReference>
<organism evidence="2 3">
    <name type="scientific">[Mycobacterium] wendilense</name>
    <dbReference type="NCBI Taxonomy" id="3064284"/>
    <lineage>
        <taxon>Bacteria</taxon>
        <taxon>Bacillati</taxon>
        <taxon>Actinomycetota</taxon>
        <taxon>Actinomycetes</taxon>
        <taxon>Mycobacteriales</taxon>
        <taxon>Mycobacteriaceae</taxon>
        <taxon>Mycolicibacter</taxon>
    </lineage>
</organism>
<dbReference type="SUPFAM" id="SSF160887">
    <property type="entry name" value="Rv2827c C-terminal domain-like"/>
    <property type="match status" value="1"/>
</dbReference>
<accession>A0ABM9MCE9</accession>
<reference evidence="2 3" key="1">
    <citation type="submission" date="2023-08" db="EMBL/GenBank/DDBJ databases">
        <authorList>
            <person name="Folkvardsen B D."/>
            <person name="Norman A."/>
        </authorList>
    </citation>
    <scope>NUCLEOTIDE SEQUENCE [LARGE SCALE GENOMIC DNA]</scope>
    <source>
        <strain evidence="2 3">Mu0050</strain>
    </source>
</reference>
<evidence type="ECO:0000313" key="3">
    <source>
        <dbReference type="Proteomes" id="UP001190466"/>
    </source>
</evidence>
<name>A0ABM9MCE9_9MYCO</name>
<protein>
    <submittedName>
        <fullName evidence="2">Type IV toxin-antitoxin system AbiEi family antitoxin</fullName>
    </submittedName>
</protein>
<dbReference type="RefSeq" id="WP_316516081.1">
    <property type="nucleotide sequence ID" value="NZ_OY726395.1"/>
</dbReference>
<dbReference type="Pfam" id="PF09407">
    <property type="entry name" value="AbiEi_1"/>
    <property type="match status" value="1"/>
</dbReference>
<proteinExistence type="predicted"/>
<dbReference type="InterPro" id="IPR018547">
    <property type="entry name" value="AbiEi_C"/>
</dbReference>
<keyword evidence="3" id="KW-1185">Reference proteome</keyword>
<sequence length="217" mass="23453">MVQARSAPMPIALAKAPLRTIRPRDAVGIYAHPRTQLARLTDRGLLHRLTDGYFVVVPQENVGTKWIPTVEAAAAGIATAIHGADNAVVMGVSAARLHGAIPRALAVALVAIPRQHRPIALSDRPAVVRFVKRDITALDTERIRTELGPALVTTPEQTILDLAHRPTLGDNAGEVPGAVATLYARSDRSRLERLAHEQRRVASLRRAEEWAGVRLGS</sequence>
<evidence type="ECO:0000313" key="2">
    <source>
        <dbReference type="EMBL" id="CAJ1581843.1"/>
    </source>
</evidence>
<feature type="domain" description="AbiEi antitoxin C-terminal" evidence="1">
    <location>
        <begin position="75"/>
        <end position="207"/>
    </location>
</feature>
<evidence type="ECO:0000259" key="1">
    <source>
        <dbReference type="Pfam" id="PF09407"/>
    </source>
</evidence>
<dbReference type="Proteomes" id="UP001190466">
    <property type="component" value="Chromosome"/>
</dbReference>
<gene>
    <name evidence="2" type="ORF">MU0050_001757</name>
</gene>